<dbReference type="OrthoDB" id="3800332at2759"/>
<feature type="region of interest" description="Disordered" evidence="1">
    <location>
        <begin position="457"/>
        <end position="501"/>
    </location>
</feature>
<dbReference type="Proteomes" id="UP000800082">
    <property type="component" value="Unassembled WGS sequence"/>
</dbReference>
<feature type="compositionally biased region" description="Polar residues" evidence="1">
    <location>
        <begin position="213"/>
        <end position="234"/>
    </location>
</feature>
<dbReference type="GeneID" id="54354825"/>
<keyword evidence="3" id="KW-1185">Reference proteome</keyword>
<feature type="compositionally biased region" description="Acidic residues" evidence="1">
    <location>
        <begin position="462"/>
        <end position="471"/>
    </location>
</feature>
<organism evidence="2 3">
    <name type="scientific">Didymella exigua CBS 183.55</name>
    <dbReference type="NCBI Taxonomy" id="1150837"/>
    <lineage>
        <taxon>Eukaryota</taxon>
        <taxon>Fungi</taxon>
        <taxon>Dikarya</taxon>
        <taxon>Ascomycota</taxon>
        <taxon>Pezizomycotina</taxon>
        <taxon>Dothideomycetes</taxon>
        <taxon>Pleosporomycetidae</taxon>
        <taxon>Pleosporales</taxon>
        <taxon>Pleosporineae</taxon>
        <taxon>Didymellaceae</taxon>
        <taxon>Didymella</taxon>
    </lineage>
</organism>
<evidence type="ECO:0000256" key="1">
    <source>
        <dbReference type="SAM" id="MobiDB-lite"/>
    </source>
</evidence>
<proteinExistence type="predicted"/>
<evidence type="ECO:0000313" key="3">
    <source>
        <dbReference type="Proteomes" id="UP000800082"/>
    </source>
</evidence>
<dbReference type="EMBL" id="ML979007">
    <property type="protein sequence ID" value="KAF1923279.1"/>
    <property type="molecule type" value="Genomic_DNA"/>
</dbReference>
<dbReference type="RefSeq" id="XP_033443532.1">
    <property type="nucleotide sequence ID" value="XM_033597158.1"/>
</dbReference>
<feature type="compositionally biased region" description="Basic and acidic residues" evidence="1">
    <location>
        <begin position="492"/>
        <end position="501"/>
    </location>
</feature>
<feature type="region of interest" description="Disordered" evidence="1">
    <location>
        <begin position="213"/>
        <end position="263"/>
    </location>
</feature>
<accession>A0A6A5R7G3</accession>
<protein>
    <submittedName>
        <fullName evidence="2">Uncharacterized protein</fullName>
    </submittedName>
</protein>
<reference evidence="2" key="1">
    <citation type="journal article" date="2020" name="Stud. Mycol.">
        <title>101 Dothideomycetes genomes: a test case for predicting lifestyles and emergence of pathogens.</title>
        <authorList>
            <person name="Haridas S."/>
            <person name="Albert R."/>
            <person name="Binder M."/>
            <person name="Bloem J."/>
            <person name="Labutti K."/>
            <person name="Salamov A."/>
            <person name="Andreopoulos B."/>
            <person name="Baker S."/>
            <person name="Barry K."/>
            <person name="Bills G."/>
            <person name="Bluhm B."/>
            <person name="Cannon C."/>
            <person name="Castanera R."/>
            <person name="Culley D."/>
            <person name="Daum C."/>
            <person name="Ezra D."/>
            <person name="Gonzalez J."/>
            <person name="Henrissat B."/>
            <person name="Kuo A."/>
            <person name="Liang C."/>
            <person name="Lipzen A."/>
            <person name="Lutzoni F."/>
            <person name="Magnuson J."/>
            <person name="Mondo S."/>
            <person name="Nolan M."/>
            <person name="Ohm R."/>
            <person name="Pangilinan J."/>
            <person name="Park H.-J."/>
            <person name="Ramirez L."/>
            <person name="Alfaro M."/>
            <person name="Sun H."/>
            <person name="Tritt A."/>
            <person name="Yoshinaga Y."/>
            <person name="Zwiers L.-H."/>
            <person name="Turgeon B."/>
            <person name="Goodwin S."/>
            <person name="Spatafora J."/>
            <person name="Crous P."/>
            <person name="Grigoriev I."/>
        </authorList>
    </citation>
    <scope>NUCLEOTIDE SEQUENCE</scope>
    <source>
        <strain evidence="2">CBS 183.55</strain>
    </source>
</reference>
<sequence>MGQIEIYEGNRTIGNDETATKEQNEIDSEKIKLLNGVAVFQEKLKEWNIPLQSILSPYAQQTFNDIVNSSEESKQRWKSVVDELNKPTKDQEEVWELAGPGIREIFKTYYESDVVNEANIQKVDSTFNELVQYHERMEASNIEKLIPETQNALPMNILFEMVKEWKAHNKENIEDGAAALSKALIPQPLAKNLMLGTEKEDQLIVAKLLGSPQSPTVQEQSNSPLLFTSNQASKGKSKAANPPLSSTSTGSKTSRSTPESLQSLRQELADDDVIEMFEYQNGVTEFGPVVAIRPCQTDNLRFTRFIIIKGTELCPGGAEALSDKNKETNFNCRERKQRMKSTPGYLKTIGPCAVMPRSEGYAPRSGSKPRRPDTYIRVMYKDDKEEWLTRTEYVQLVGQSCAERHLKALVAKYETRSKYMDGCKKAGRHPGTGLSLTQKDREEAAWLFPDVHSIKMASGKDADDDADDDTDMGFSEPAMDDGDGPSTSHTNVLDKKQAVYK</sequence>
<evidence type="ECO:0000313" key="2">
    <source>
        <dbReference type="EMBL" id="KAF1923279.1"/>
    </source>
</evidence>
<dbReference type="AlphaFoldDB" id="A0A6A5R7G3"/>
<feature type="compositionally biased region" description="Low complexity" evidence="1">
    <location>
        <begin position="245"/>
        <end position="257"/>
    </location>
</feature>
<name>A0A6A5R7G3_9PLEO</name>
<gene>
    <name evidence="2" type="ORF">M421DRAFT_75706</name>
</gene>